<accession>A0ABS8K636</accession>
<gene>
    <name evidence="3" type="ORF">LJ656_34370</name>
</gene>
<evidence type="ECO:0000259" key="2">
    <source>
        <dbReference type="PROSITE" id="PS50110"/>
    </source>
</evidence>
<evidence type="ECO:0000313" key="3">
    <source>
        <dbReference type="EMBL" id="MCC8397631.1"/>
    </source>
</evidence>
<dbReference type="EMBL" id="JAJITD010000036">
    <property type="protein sequence ID" value="MCC8397631.1"/>
    <property type="molecule type" value="Genomic_DNA"/>
</dbReference>
<feature type="modified residue" description="4-aspartylphosphate" evidence="1">
    <location>
        <position position="49"/>
    </location>
</feature>
<proteinExistence type="predicted"/>
<evidence type="ECO:0000313" key="4">
    <source>
        <dbReference type="Proteomes" id="UP001431019"/>
    </source>
</evidence>
<dbReference type="RefSeq" id="WP_230513883.1">
    <property type="nucleotide sequence ID" value="NZ_JAJITD010000036.1"/>
</dbReference>
<reference evidence="3 4" key="1">
    <citation type="submission" date="2021-11" db="EMBL/GenBank/DDBJ databases">
        <authorList>
            <person name="Oh E.-T."/>
            <person name="Kim S.-B."/>
        </authorList>
    </citation>
    <scope>NUCLEOTIDE SEQUENCE [LARGE SCALE GENOMIC DNA]</scope>
    <source>
        <strain evidence="3 4">MMS20-SJTR3</strain>
    </source>
</reference>
<dbReference type="Gene3D" id="3.40.50.2300">
    <property type="match status" value="1"/>
</dbReference>
<keyword evidence="4" id="KW-1185">Reference proteome</keyword>
<sequence length="75" mass="8418">MAVDDKSVRRALKRLLHCAIEAETFPDGEAFLDALSSAAWFQPACAIEDFQMPGINGRELQGPIGADWRARHYRE</sequence>
<evidence type="ECO:0000256" key="1">
    <source>
        <dbReference type="PROSITE-ProRule" id="PRU00169"/>
    </source>
</evidence>
<name>A0ABS8K636_9BURK</name>
<feature type="domain" description="Response regulatory" evidence="2">
    <location>
        <begin position="1"/>
        <end position="75"/>
    </location>
</feature>
<protein>
    <recommendedName>
        <fullName evidence="2">Response regulatory domain-containing protein</fullName>
    </recommendedName>
</protein>
<dbReference type="InterPro" id="IPR011006">
    <property type="entry name" value="CheY-like_superfamily"/>
</dbReference>
<dbReference type="SUPFAM" id="SSF52172">
    <property type="entry name" value="CheY-like"/>
    <property type="match status" value="1"/>
</dbReference>
<dbReference type="InterPro" id="IPR001789">
    <property type="entry name" value="Sig_transdc_resp-reg_receiver"/>
</dbReference>
<dbReference type="Proteomes" id="UP001431019">
    <property type="component" value="Unassembled WGS sequence"/>
</dbReference>
<keyword evidence="1" id="KW-0597">Phosphoprotein</keyword>
<organism evidence="3 4">
    <name type="scientific">Paraburkholderia sejongensis</name>
    <dbReference type="NCBI Taxonomy" id="2886946"/>
    <lineage>
        <taxon>Bacteria</taxon>
        <taxon>Pseudomonadati</taxon>
        <taxon>Pseudomonadota</taxon>
        <taxon>Betaproteobacteria</taxon>
        <taxon>Burkholderiales</taxon>
        <taxon>Burkholderiaceae</taxon>
        <taxon>Paraburkholderia</taxon>
    </lineage>
</organism>
<comment type="caution">
    <text evidence="3">The sequence shown here is derived from an EMBL/GenBank/DDBJ whole genome shotgun (WGS) entry which is preliminary data.</text>
</comment>
<dbReference type="PROSITE" id="PS50110">
    <property type="entry name" value="RESPONSE_REGULATORY"/>
    <property type="match status" value="1"/>
</dbReference>